<organism evidence="2 3">
    <name type="scientific">Vibrio hangzhouensis</name>
    <dbReference type="NCBI Taxonomy" id="462991"/>
    <lineage>
        <taxon>Bacteria</taxon>
        <taxon>Pseudomonadati</taxon>
        <taxon>Pseudomonadota</taxon>
        <taxon>Gammaproteobacteria</taxon>
        <taxon>Vibrionales</taxon>
        <taxon>Vibrionaceae</taxon>
        <taxon>Vibrio</taxon>
    </lineage>
</organism>
<dbReference type="Pfam" id="PF00583">
    <property type="entry name" value="Acetyltransf_1"/>
    <property type="match status" value="1"/>
</dbReference>
<dbReference type="RefSeq" id="WP_103879686.1">
    <property type="nucleotide sequence ID" value="NZ_FNVG01000005.1"/>
</dbReference>
<name>A0A1H5W9T8_9VIBR</name>
<dbReference type="EMBL" id="FNVG01000005">
    <property type="protein sequence ID" value="SEF96138.1"/>
    <property type="molecule type" value="Genomic_DNA"/>
</dbReference>
<gene>
    <name evidence="2" type="ORF">SAMN04488244_105184</name>
</gene>
<protein>
    <submittedName>
        <fullName evidence="2">Acetyltransferase (GNAT) family protein</fullName>
    </submittedName>
</protein>
<accession>A0A1H5W9T8</accession>
<dbReference type="InterPro" id="IPR016181">
    <property type="entry name" value="Acyl_CoA_acyltransferase"/>
</dbReference>
<evidence type="ECO:0000313" key="2">
    <source>
        <dbReference type="EMBL" id="SEF96138.1"/>
    </source>
</evidence>
<dbReference type="SUPFAM" id="SSF55729">
    <property type="entry name" value="Acyl-CoA N-acyltransferases (Nat)"/>
    <property type="match status" value="1"/>
</dbReference>
<evidence type="ECO:0000259" key="1">
    <source>
        <dbReference type="PROSITE" id="PS51186"/>
    </source>
</evidence>
<dbReference type="OrthoDB" id="8304386at2"/>
<dbReference type="PROSITE" id="PS51186">
    <property type="entry name" value="GNAT"/>
    <property type="match status" value="1"/>
</dbReference>
<keyword evidence="3" id="KW-1185">Reference proteome</keyword>
<keyword evidence="2" id="KW-0808">Transferase</keyword>
<dbReference type="CDD" id="cd04301">
    <property type="entry name" value="NAT_SF"/>
    <property type="match status" value="1"/>
</dbReference>
<dbReference type="Gene3D" id="3.40.630.30">
    <property type="match status" value="1"/>
</dbReference>
<dbReference type="Proteomes" id="UP000236721">
    <property type="component" value="Unassembled WGS sequence"/>
</dbReference>
<proteinExistence type="predicted"/>
<reference evidence="3" key="1">
    <citation type="submission" date="2016-10" db="EMBL/GenBank/DDBJ databases">
        <authorList>
            <person name="Varghese N."/>
            <person name="Submissions S."/>
        </authorList>
    </citation>
    <scope>NUCLEOTIDE SEQUENCE [LARGE SCALE GENOMIC DNA]</scope>
    <source>
        <strain evidence="3">CGMCC 1.7062</strain>
    </source>
</reference>
<dbReference type="AlphaFoldDB" id="A0A1H5W9T8"/>
<feature type="domain" description="N-acetyltransferase" evidence="1">
    <location>
        <begin position="6"/>
        <end position="162"/>
    </location>
</feature>
<dbReference type="InterPro" id="IPR000182">
    <property type="entry name" value="GNAT_dom"/>
</dbReference>
<evidence type="ECO:0000313" key="3">
    <source>
        <dbReference type="Proteomes" id="UP000236721"/>
    </source>
</evidence>
<dbReference type="GO" id="GO:0016747">
    <property type="term" value="F:acyltransferase activity, transferring groups other than amino-acyl groups"/>
    <property type="evidence" value="ECO:0007669"/>
    <property type="project" value="InterPro"/>
</dbReference>
<sequence length="162" mass="18018">MIEIKPLVTPVTEEVANLSVSSEQVQYVGIITDILSESLPKQGESQWVIYSNDIAVGFFILDLAYSQTMDTCPIGSVGLRAFFIDRRYQGLGLAKAAIETILTNYENWLNCNGADLYLTVNCRNQSAYKLYQKLGFEDTSELYLGGEAGPQHIMCFKSKKPA</sequence>